<dbReference type="Pfam" id="PF04012">
    <property type="entry name" value="PspA_IM30"/>
    <property type="match status" value="1"/>
</dbReference>
<evidence type="ECO:0000313" key="4">
    <source>
        <dbReference type="Proteomes" id="UP000006294"/>
    </source>
</evidence>
<dbReference type="STRING" id="698758.AXY_18710"/>
<sequence>MSILARFQDIISSNINALLDRMEDPEKMIDQYLRNMLKDLAEVKKNTASVMAEETRAKRLVDDNEAEVQKYYNFAKKALQAGNDDDARVFLSKKQELEDIGVNLAKTYAVAHENASKMRQMHDKLASDIEQLKQRQAMLKAQISVANTKEKMNKINATAGRARGGISSFNRLEEKVARRLDEASAVAELNEGPVDEAANLAEKYASSHSSPAVDDELARLKAEMGME</sequence>
<gene>
    <name evidence="3" type="ordered locus">AXY_18710</name>
</gene>
<keyword evidence="2" id="KW-0175">Coiled coil</keyword>
<evidence type="ECO:0008006" key="5">
    <source>
        <dbReference type="Google" id="ProtNLM"/>
    </source>
</evidence>
<evidence type="ECO:0000313" key="3">
    <source>
        <dbReference type="EMBL" id="BAM48003.1"/>
    </source>
</evidence>
<dbReference type="AlphaFoldDB" id="K0J7V0"/>
<comment type="similarity">
    <text evidence="1">Belongs to the PspA/Vipp/IM30 family.</text>
</comment>
<dbReference type="PANTHER" id="PTHR31088:SF6">
    <property type="entry name" value="PHAGE SHOCK PROTEIN A"/>
    <property type="match status" value="1"/>
</dbReference>
<dbReference type="HOGENOM" id="CLU_056466_4_1_9"/>
<dbReference type="KEGG" id="axl:AXY_18710"/>
<feature type="coiled-coil region" evidence="2">
    <location>
        <begin position="115"/>
        <end position="149"/>
    </location>
</feature>
<dbReference type="EMBL" id="AP012050">
    <property type="protein sequence ID" value="BAM48003.1"/>
    <property type="molecule type" value="Genomic_DNA"/>
</dbReference>
<proteinExistence type="inferred from homology"/>
<dbReference type="OrthoDB" id="9779630at2"/>
<evidence type="ECO:0000256" key="1">
    <source>
        <dbReference type="ARBA" id="ARBA00043985"/>
    </source>
</evidence>
<protein>
    <recommendedName>
        <fullName evidence="5">PspA/IM30 family protein</fullName>
    </recommendedName>
</protein>
<dbReference type="RefSeq" id="WP_015010590.1">
    <property type="nucleotide sequence ID" value="NC_018704.1"/>
</dbReference>
<dbReference type="Proteomes" id="UP000006294">
    <property type="component" value="Chromosome"/>
</dbReference>
<evidence type="ECO:0000256" key="2">
    <source>
        <dbReference type="SAM" id="Coils"/>
    </source>
</evidence>
<keyword evidence="4" id="KW-1185">Reference proteome</keyword>
<name>K0J7V0_AMPXN</name>
<dbReference type="PATRIC" id="fig|698758.3.peg.1873"/>
<accession>K0J7V0</accession>
<dbReference type="eggNOG" id="COG1842">
    <property type="taxonomic scope" value="Bacteria"/>
</dbReference>
<dbReference type="PANTHER" id="PTHR31088">
    <property type="entry name" value="MEMBRANE-ASSOCIATED PROTEIN VIPP1, CHLOROPLASTIC"/>
    <property type="match status" value="1"/>
</dbReference>
<reference evidence="3 4" key="1">
    <citation type="submission" date="2011-01" db="EMBL/GenBank/DDBJ databases">
        <title>Whole genome sequence of Amphibacillus xylinus NBRC 15112.</title>
        <authorList>
            <person name="Nakazawa H."/>
            <person name="Katano Y."/>
            <person name="Nakamura S."/>
            <person name="Sasagawa M."/>
            <person name="Fukada J."/>
            <person name="Arai T."/>
            <person name="Sasakura N."/>
            <person name="Mochizuki D."/>
            <person name="Hosoyama A."/>
            <person name="Harada K."/>
            <person name="Horikawa H."/>
            <person name="Kato Y."/>
            <person name="Harada T."/>
            <person name="Sasaki K."/>
            <person name="Sekiguchi M."/>
            <person name="Hodoyama M."/>
            <person name="Nishiko R."/>
            <person name="Narita H."/>
            <person name="Hanamaki A."/>
            <person name="Hata C."/>
            <person name="Konno Y."/>
            <person name="Niimura Y."/>
            <person name="Yamazaki S."/>
            <person name="Fujita N."/>
        </authorList>
    </citation>
    <scope>NUCLEOTIDE SEQUENCE [LARGE SCALE GENOMIC DNA]</scope>
    <source>
        <strain evidence="4">ATCC 51415 / DSM 6626 / JCM 7361 / LMG 17667 / NBRC 15112 / Ep01</strain>
    </source>
</reference>
<organism evidence="3 4">
    <name type="scientific">Amphibacillus xylanus (strain ATCC 51415 / DSM 6626 / JCM 7361 / LMG 17667 / NBRC 15112 / Ep01)</name>
    <dbReference type="NCBI Taxonomy" id="698758"/>
    <lineage>
        <taxon>Bacteria</taxon>
        <taxon>Bacillati</taxon>
        <taxon>Bacillota</taxon>
        <taxon>Bacilli</taxon>
        <taxon>Bacillales</taxon>
        <taxon>Bacillaceae</taxon>
        <taxon>Amphibacillus</taxon>
    </lineage>
</organism>
<dbReference type="InterPro" id="IPR007157">
    <property type="entry name" value="PspA_VIPP1"/>
</dbReference>